<dbReference type="EMBL" id="CP000804">
    <property type="protein sequence ID" value="ABU59950.1"/>
    <property type="molecule type" value="Genomic_DNA"/>
</dbReference>
<dbReference type="GO" id="GO:0005975">
    <property type="term" value="P:carbohydrate metabolic process"/>
    <property type="evidence" value="ECO:0007669"/>
    <property type="project" value="InterPro"/>
</dbReference>
<dbReference type="Proteomes" id="UP000000263">
    <property type="component" value="Chromosome"/>
</dbReference>
<evidence type="ECO:0000313" key="2">
    <source>
        <dbReference type="EMBL" id="ABU59950.1"/>
    </source>
</evidence>
<dbReference type="Gene3D" id="3.20.20.80">
    <property type="entry name" value="Glycosidases"/>
    <property type="match status" value="1"/>
</dbReference>
<dbReference type="AlphaFoldDB" id="A7NQV4"/>
<evidence type="ECO:0000259" key="1">
    <source>
        <dbReference type="SMART" id="SM00642"/>
    </source>
</evidence>
<accession>A7NQV4</accession>
<dbReference type="InterPro" id="IPR006047">
    <property type="entry name" value="GH13_cat_dom"/>
</dbReference>
<dbReference type="SUPFAM" id="SSF51445">
    <property type="entry name" value="(Trans)glycosidases"/>
    <property type="match status" value="1"/>
</dbReference>
<dbReference type="InterPro" id="IPR017853">
    <property type="entry name" value="GH"/>
</dbReference>
<gene>
    <name evidence="2" type="ordered locus">Rcas_3915</name>
</gene>
<dbReference type="Pfam" id="PF00128">
    <property type="entry name" value="Alpha-amylase"/>
    <property type="match status" value="2"/>
</dbReference>
<sequence length="662" mass="73449">MISRVLAVILIMKDMPMNFIRDTLSRPRPPSVRRSVQLPRRVTYYPSPVDWRDEVIYFLLVDRFSDGQEETRPLLDRRYLAAARPTLPNGEPWRWDRWAVSGGERFQGGTLRGVVSKLGYLHRLGVTTLWLSPVCKQRGHLNTYHGYAIQDFLDVDPRFGTRQDLVDLVSAAHEQGMRVLLDIVFQHSGPNWRYPPDVPGGAEMPRYTTGRYPFGSWLDATGAPLLGVPDVDDAAWPDEMRNVGYYTRAGAGDLGAGDLNDPAAEHKRSDFFTLRDIDLDAPGALTDMALCYKYWIALTDCDGFRLDTLKHVSFEQARNFCGTIKEFAANLGKTNFFLVGEVAGGDFAATRYLDALERNLNAALDIGEMRLALSDVAKGLAPARAYFDGFVPGLAIMGSHRNLGSRHISILDDHDHVFGAKLRFSTDVMAQHQAAVAAALQLFTLGIPCIYYGTEQALGGPELSERRWLPEWGRADRYLREAMFGPLHPRASERAGLDPQARDGSLPGFGPFGTAGSHCFDERFPVYVRIAALSALRAAYPVLRHGRQYLRPISNFNQPFAFPPAGEIIAWSRILDDEEALCVINPHGVAARGGDVVVDAALNRPGDMLTIILNTAQSADPLGYVGPHPVGQRLPVRERNGASYVEIRNLPPAETLVLTNRP</sequence>
<proteinExistence type="predicted"/>
<organism evidence="2 3">
    <name type="scientific">Roseiflexus castenholzii (strain DSM 13941 / HLO8)</name>
    <dbReference type="NCBI Taxonomy" id="383372"/>
    <lineage>
        <taxon>Bacteria</taxon>
        <taxon>Bacillati</taxon>
        <taxon>Chloroflexota</taxon>
        <taxon>Chloroflexia</taxon>
        <taxon>Chloroflexales</taxon>
        <taxon>Roseiflexineae</taxon>
        <taxon>Roseiflexaceae</taxon>
        <taxon>Roseiflexus</taxon>
    </lineage>
</organism>
<evidence type="ECO:0000313" key="3">
    <source>
        <dbReference type="Proteomes" id="UP000000263"/>
    </source>
</evidence>
<dbReference type="KEGG" id="rca:Rcas_3915"/>
<protein>
    <submittedName>
        <fullName evidence="2">Alpha amylase catalytic region</fullName>
    </submittedName>
</protein>
<feature type="domain" description="Glycosyl hydrolase family 13 catalytic" evidence="1">
    <location>
        <begin position="58"/>
        <end position="498"/>
    </location>
</feature>
<dbReference type="CDD" id="cd11352">
    <property type="entry name" value="AmyAc_5"/>
    <property type="match status" value="1"/>
</dbReference>
<dbReference type="STRING" id="383372.Rcas_3915"/>
<dbReference type="CAZy" id="GH13">
    <property type="family name" value="Glycoside Hydrolase Family 13"/>
</dbReference>
<dbReference type="SMART" id="SM00642">
    <property type="entry name" value="Aamy"/>
    <property type="match status" value="1"/>
</dbReference>
<dbReference type="PANTHER" id="PTHR10357">
    <property type="entry name" value="ALPHA-AMYLASE FAMILY MEMBER"/>
    <property type="match status" value="1"/>
</dbReference>
<dbReference type="HOGENOM" id="CLU_031181_0_0_0"/>
<dbReference type="eggNOG" id="COG0366">
    <property type="taxonomic scope" value="Bacteria"/>
</dbReference>
<keyword evidence="3" id="KW-1185">Reference proteome</keyword>
<reference evidence="2 3" key="1">
    <citation type="submission" date="2007-08" db="EMBL/GenBank/DDBJ databases">
        <title>Complete sequence of Roseiflexus castenholzii DSM 13941.</title>
        <authorList>
            <consortium name="US DOE Joint Genome Institute"/>
            <person name="Copeland A."/>
            <person name="Lucas S."/>
            <person name="Lapidus A."/>
            <person name="Barry K."/>
            <person name="Glavina del Rio T."/>
            <person name="Dalin E."/>
            <person name="Tice H."/>
            <person name="Pitluck S."/>
            <person name="Thompson L.S."/>
            <person name="Brettin T."/>
            <person name="Bruce D."/>
            <person name="Detter J.C."/>
            <person name="Han C."/>
            <person name="Tapia R."/>
            <person name="Schmutz J."/>
            <person name="Larimer F."/>
            <person name="Land M."/>
            <person name="Hauser L."/>
            <person name="Kyrpides N."/>
            <person name="Mikhailova N."/>
            <person name="Bryant D.A."/>
            <person name="Hanada S."/>
            <person name="Tsukatani Y."/>
            <person name="Richardson P."/>
        </authorList>
    </citation>
    <scope>NUCLEOTIDE SEQUENCE [LARGE SCALE GENOMIC DNA]</scope>
    <source>
        <strain evidence="3">DSM 13941 / HLO8</strain>
    </source>
</reference>
<dbReference type="PANTHER" id="PTHR10357:SF209">
    <property type="entry name" value="PERIPLASMIC ALPHA-AMYLASE"/>
    <property type="match status" value="1"/>
</dbReference>
<name>A7NQV4_ROSCS</name>